<evidence type="ECO:0000313" key="4">
    <source>
        <dbReference type="Proteomes" id="UP001620626"/>
    </source>
</evidence>
<proteinExistence type="predicted"/>
<dbReference type="InterPro" id="IPR036734">
    <property type="entry name" value="Neur_chan_lig-bd_sf"/>
</dbReference>
<feature type="domain" description="Neurotransmitter-gated ion-channel ligand-binding" evidence="1">
    <location>
        <begin position="41"/>
        <end position="130"/>
    </location>
</feature>
<evidence type="ECO:0000313" key="3">
    <source>
        <dbReference type="EMBL" id="KAL3121727.1"/>
    </source>
</evidence>
<dbReference type="SUPFAM" id="SSF63712">
    <property type="entry name" value="Nicotinic receptor ligand binding domain-like"/>
    <property type="match status" value="1"/>
</dbReference>
<comment type="caution">
    <text evidence="2">The sequence shown here is derived from an EMBL/GenBank/DDBJ whole genome shotgun (WGS) entry which is preliminary data.</text>
</comment>
<evidence type="ECO:0000313" key="2">
    <source>
        <dbReference type="EMBL" id="KAL3089676.1"/>
    </source>
</evidence>
<dbReference type="Proteomes" id="UP001620626">
    <property type="component" value="Unassembled WGS sequence"/>
</dbReference>
<keyword evidence="4" id="KW-1185">Reference proteome</keyword>
<name>A0ABD2JGC4_9BILA</name>
<protein>
    <recommendedName>
        <fullName evidence="1">Neurotransmitter-gated ion-channel ligand-binding domain-containing protein</fullName>
    </recommendedName>
</protein>
<dbReference type="AlphaFoldDB" id="A0ABD2JGC4"/>
<sequence>MGVSPASAVSTALNLFTILSLPMGQKELDTDMAKINTHMHELVPKLFVGYDRNARPISKDGKPIEIQSLLVVDHIEQLNEEEQALNFHGTLMLMWHDERLIWEAADYGQLGSLAFTGFDVTRFWSPEVIIKGM</sequence>
<gene>
    <name evidence="3" type="ORF">niasHT_003518</name>
    <name evidence="2" type="ORF">niasHT_020455</name>
</gene>
<reference evidence="2 4" key="1">
    <citation type="submission" date="2024-10" db="EMBL/GenBank/DDBJ databases">
        <authorList>
            <person name="Kim D."/>
        </authorList>
    </citation>
    <scope>NUCLEOTIDE SEQUENCE [LARGE SCALE GENOMIC DNA]</scope>
    <source>
        <strain evidence="2">BH-2024</strain>
    </source>
</reference>
<dbReference type="Gene3D" id="2.70.170.10">
    <property type="entry name" value="Neurotransmitter-gated ion-channel ligand-binding domain"/>
    <property type="match status" value="1"/>
</dbReference>
<dbReference type="InterPro" id="IPR006202">
    <property type="entry name" value="Neur_chan_lig-bd"/>
</dbReference>
<accession>A0ABD2JGC4</accession>
<dbReference type="EMBL" id="JBICBT010000178">
    <property type="protein sequence ID" value="KAL3121727.1"/>
    <property type="molecule type" value="Genomic_DNA"/>
</dbReference>
<dbReference type="EMBL" id="JBICBT010000977">
    <property type="protein sequence ID" value="KAL3089676.1"/>
    <property type="molecule type" value="Genomic_DNA"/>
</dbReference>
<dbReference type="Pfam" id="PF02931">
    <property type="entry name" value="Neur_chan_LBD"/>
    <property type="match status" value="1"/>
</dbReference>
<organism evidence="2 4">
    <name type="scientific">Heterodera trifolii</name>
    <dbReference type="NCBI Taxonomy" id="157864"/>
    <lineage>
        <taxon>Eukaryota</taxon>
        <taxon>Metazoa</taxon>
        <taxon>Ecdysozoa</taxon>
        <taxon>Nematoda</taxon>
        <taxon>Chromadorea</taxon>
        <taxon>Rhabditida</taxon>
        <taxon>Tylenchina</taxon>
        <taxon>Tylenchomorpha</taxon>
        <taxon>Tylenchoidea</taxon>
        <taxon>Heteroderidae</taxon>
        <taxon>Heteroderinae</taxon>
        <taxon>Heterodera</taxon>
    </lineage>
</organism>
<evidence type="ECO:0000259" key="1">
    <source>
        <dbReference type="Pfam" id="PF02931"/>
    </source>
</evidence>